<evidence type="ECO:0000256" key="7">
    <source>
        <dbReference type="RuleBase" id="RU003869"/>
    </source>
</evidence>
<dbReference type="InterPro" id="IPR019906">
    <property type="entry name" value="Ribosomal_uL6_bac-type"/>
</dbReference>
<comment type="subunit">
    <text evidence="6">Part of the 50S ribosomal subunit.</text>
</comment>
<organism evidence="10 11">
    <name type="scientific">Desulfurobacterium thermolithotrophum (strain DSM 11699 / BSA)</name>
    <dbReference type="NCBI Taxonomy" id="868864"/>
    <lineage>
        <taxon>Bacteria</taxon>
        <taxon>Pseudomonadati</taxon>
        <taxon>Aquificota</taxon>
        <taxon>Aquificia</taxon>
        <taxon>Desulfurobacteriales</taxon>
        <taxon>Desulfurobacteriaceae</taxon>
        <taxon>Desulfurobacterium</taxon>
    </lineage>
</organism>
<dbReference type="eggNOG" id="COG0097">
    <property type="taxonomic scope" value="Bacteria"/>
</dbReference>
<dbReference type="FunCoup" id="F0S1D5">
    <property type="interactions" value="475"/>
</dbReference>
<evidence type="ECO:0000256" key="1">
    <source>
        <dbReference type="ARBA" id="ARBA00009356"/>
    </source>
</evidence>
<dbReference type="InterPro" id="IPR020040">
    <property type="entry name" value="Ribosomal_uL6_a/b-dom"/>
</dbReference>
<dbReference type="FunFam" id="3.90.930.12:FF:000002">
    <property type="entry name" value="50S ribosomal protein L6"/>
    <property type="match status" value="1"/>
</dbReference>
<feature type="domain" description="Large ribosomal subunit protein uL6 alpha-beta" evidence="9">
    <location>
        <begin position="92"/>
        <end position="165"/>
    </location>
</feature>
<dbReference type="STRING" id="868864.Dester_0209"/>
<dbReference type="PANTHER" id="PTHR11655:SF14">
    <property type="entry name" value="LARGE RIBOSOMAL SUBUNIT PROTEIN UL6M"/>
    <property type="match status" value="1"/>
</dbReference>
<comment type="similarity">
    <text evidence="1 6 7">Belongs to the universal ribosomal protein uL6 family.</text>
</comment>
<gene>
    <name evidence="6" type="primary">rplF</name>
    <name evidence="10" type="ordered locus">Dester_0209</name>
</gene>
<evidence type="ECO:0000259" key="9">
    <source>
        <dbReference type="Pfam" id="PF00347"/>
    </source>
</evidence>
<dbReference type="Pfam" id="PF00347">
    <property type="entry name" value="Ribosomal_L6"/>
    <property type="match status" value="2"/>
</dbReference>
<reference evidence="10 11" key="1">
    <citation type="journal article" date="2011" name="Stand. Genomic Sci.">
        <title>Complete genome sequence of the thermophilic sulfur-reducer Desulfurobacterium thermolithotrophum type strain (BSA(T)) from a deep-sea hydrothermal vent.</title>
        <authorList>
            <person name="Goker M."/>
            <person name="Daligault H."/>
            <person name="Mwirichia R."/>
            <person name="Lapidus A."/>
            <person name="Lucas S."/>
            <person name="Deshpande S."/>
            <person name="Pagani I."/>
            <person name="Tapia R."/>
            <person name="Cheng J.F."/>
            <person name="Goodwin L."/>
            <person name="Pitluck S."/>
            <person name="Liolios K."/>
            <person name="Ivanova N."/>
            <person name="Mavromatis K."/>
            <person name="Mikhailova N."/>
            <person name="Pati A."/>
            <person name="Chen A."/>
            <person name="Palaniappan K."/>
            <person name="Han C."/>
            <person name="Land M."/>
            <person name="Hauser L."/>
            <person name="Pan C."/>
            <person name="Brambilla E.M."/>
            <person name="Rohde M."/>
            <person name="Spring S."/>
            <person name="Sikorski J."/>
            <person name="Wirth R."/>
            <person name="Detter J.C."/>
            <person name="Woyke T."/>
            <person name="Bristow J."/>
            <person name="Eisen J.A."/>
            <person name="Markowitz V."/>
            <person name="Hugenholtz P."/>
            <person name="Kyrpides N.C."/>
            <person name="Klenk H.P."/>
        </authorList>
    </citation>
    <scope>NUCLEOTIDE SEQUENCE [LARGE SCALE GENOMIC DNA]</scope>
    <source>
        <strain evidence="11">DSM 11699 / BSA</strain>
    </source>
</reference>
<evidence type="ECO:0000256" key="2">
    <source>
        <dbReference type="ARBA" id="ARBA00022730"/>
    </source>
</evidence>
<keyword evidence="3 6" id="KW-0694">RNA-binding</keyword>
<protein>
    <recommendedName>
        <fullName evidence="6">Large ribosomal subunit protein uL6</fullName>
    </recommendedName>
</protein>
<comment type="function">
    <text evidence="6 8">This protein binds to the 23S rRNA, and is important in its secondary structure. It is located near the subunit interface in the base of the L7/L12 stalk, and near the tRNA binding site of the peptidyltransferase center.</text>
</comment>
<dbReference type="SUPFAM" id="SSF56053">
    <property type="entry name" value="Ribosomal protein L6"/>
    <property type="match status" value="2"/>
</dbReference>
<dbReference type="PRINTS" id="PR00059">
    <property type="entry name" value="RIBOSOMALL6"/>
</dbReference>
<sequence>MSRIGRMPIEIPQGVTVEVKPGNHVVVKGPKGTLEYTFNPRLTIKVEDNKVIVERPTDEKQMRALHGTTRALINNMVIGVSKGFEKVLEVKGLGYRAFAKGKVLELHLGFSHPVLYQIPEGIEIEVDRDNNIYVRGIDKQKVGQVAAEIRSFRPPEPYKGKGIRYRGEKIVLKAGKSAKK</sequence>
<dbReference type="OrthoDB" id="9805007at2"/>
<dbReference type="EMBL" id="CP002543">
    <property type="protein sequence ID" value="ADY72866.1"/>
    <property type="molecule type" value="Genomic_DNA"/>
</dbReference>
<dbReference type="InterPro" id="IPR000702">
    <property type="entry name" value="Ribosomal_uL6-like"/>
</dbReference>
<dbReference type="GO" id="GO:0003735">
    <property type="term" value="F:structural constituent of ribosome"/>
    <property type="evidence" value="ECO:0007669"/>
    <property type="project" value="UniProtKB-UniRule"/>
</dbReference>
<dbReference type="AlphaFoldDB" id="F0S1D5"/>
<dbReference type="PROSITE" id="PS00525">
    <property type="entry name" value="RIBOSOMAL_L6_1"/>
    <property type="match status" value="1"/>
</dbReference>
<dbReference type="PIRSF" id="PIRSF002162">
    <property type="entry name" value="Ribosomal_L6"/>
    <property type="match status" value="1"/>
</dbReference>
<evidence type="ECO:0000256" key="3">
    <source>
        <dbReference type="ARBA" id="ARBA00022884"/>
    </source>
</evidence>
<evidence type="ECO:0000313" key="11">
    <source>
        <dbReference type="Proteomes" id="UP000007102"/>
    </source>
</evidence>
<evidence type="ECO:0000256" key="6">
    <source>
        <dbReference type="HAMAP-Rule" id="MF_01365"/>
    </source>
</evidence>
<dbReference type="InterPro" id="IPR002358">
    <property type="entry name" value="Ribosomal_uL6_CS"/>
</dbReference>
<name>F0S1D5_DESTD</name>
<evidence type="ECO:0000256" key="5">
    <source>
        <dbReference type="ARBA" id="ARBA00023274"/>
    </source>
</evidence>
<feature type="domain" description="Large ribosomal subunit protein uL6 alpha-beta" evidence="9">
    <location>
        <begin position="11"/>
        <end position="83"/>
    </location>
</feature>
<dbReference type="GO" id="GO:0022625">
    <property type="term" value="C:cytosolic large ribosomal subunit"/>
    <property type="evidence" value="ECO:0007669"/>
    <property type="project" value="UniProtKB-UniRule"/>
</dbReference>
<keyword evidence="2 6" id="KW-0699">rRNA-binding</keyword>
<dbReference type="GO" id="GO:0002181">
    <property type="term" value="P:cytoplasmic translation"/>
    <property type="evidence" value="ECO:0007669"/>
    <property type="project" value="TreeGrafter"/>
</dbReference>
<dbReference type="Gene3D" id="3.90.930.12">
    <property type="entry name" value="Ribosomal protein L6, alpha-beta domain"/>
    <property type="match status" value="2"/>
</dbReference>
<accession>F0S1D5</accession>
<keyword evidence="5 6" id="KW-0687">Ribonucleoprotein</keyword>
<evidence type="ECO:0000256" key="4">
    <source>
        <dbReference type="ARBA" id="ARBA00022980"/>
    </source>
</evidence>
<dbReference type="NCBIfam" id="TIGR03654">
    <property type="entry name" value="L6_bact"/>
    <property type="match status" value="1"/>
</dbReference>
<dbReference type="GO" id="GO:0019843">
    <property type="term" value="F:rRNA binding"/>
    <property type="evidence" value="ECO:0007669"/>
    <property type="project" value="UniProtKB-UniRule"/>
</dbReference>
<dbReference type="InterPro" id="IPR036789">
    <property type="entry name" value="Ribosomal_uL6-like_a/b-dom_sf"/>
</dbReference>
<keyword evidence="4 6" id="KW-0689">Ribosomal protein</keyword>
<dbReference type="KEGG" id="dte:Dester_0209"/>
<evidence type="ECO:0000313" key="10">
    <source>
        <dbReference type="EMBL" id="ADY72866.1"/>
    </source>
</evidence>
<proteinExistence type="inferred from homology"/>
<dbReference type="HOGENOM" id="CLU_065464_1_2_0"/>
<dbReference type="Proteomes" id="UP000007102">
    <property type="component" value="Chromosome"/>
</dbReference>
<dbReference type="PANTHER" id="PTHR11655">
    <property type="entry name" value="60S/50S RIBOSOMAL PROTEIN L6/L9"/>
    <property type="match status" value="1"/>
</dbReference>
<keyword evidence="11" id="KW-1185">Reference proteome</keyword>
<dbReference type="RefSeq" id="WP_013637825.1">
    <property type="nucleotide sequence ID" value="NC_015185.1"/>
</dbReference>
<dbReference type="HAMAP" id="MF_01365_B">
    <property type="entry name" value="Ribosomal_uL6_B"/>
    <property type="match status" value="1"/>
</dbReference>
<dbReference type="FunFam" id="3.90.930.12:FF:000001">
    <property type="entry name" value="50S ribosomal protein L6"/>
    <property type="match status" value="1"/>
</dbReference>
<evidence type="ECO:0000256" key="8">
    <source>
        <dbReference type="RuleBase" id="RU003870"/>
    </source>
</evidence>
<dbReference type="InParanoid" id="F0S1D5"/>
<reference evidence="11" key="2">
    <citation type="submission" date="2011-02" db="EMBL/GenBank/DDBJ databases">
        <title>The complete genome of Desulfurobacterium thermolithotrophum DSM 11699.</title>
        <authorList>
            <consortium name="US DOE Joint Genome Institute (JGI-PGF)"/>
            <person name="Lucas S."/>
            <person name="Copeland A."/>
            <person name="Lapidus A."/>
            <person name="Bruce D."/>
            <person name="Goodwin L."/>
            <person name="Pitluck S."/>
            <person name="Kyrpides N."/>
            <person name="Mavromatis K."/>
            <person name="Pagani I."/>
            <person name="Ivanova N."/>
            <person name="Mikhailova N."/>
            <person name="Daligault H."/>
            <person name="Detter J.C."/>
            <person name="Tapia R."/>
            <person name="Han C."/>
            <person name="Land M."/>
            <person name="Hauser L."/>
            <person name="Markowitz V."/>
            <person name="Cheng J.-F."/>
            <person name="Hugenholtz P."/>
            <person name="Woyke T."/>
            <person name="Wu D."/>
            <person name="Spring S."/>
            <person name="Brambilla E."/>
            <person name="Klenk H.-P."/>
            <person name="Eisen J.A."/>
        </authorList>
    </citation>
    <scope>NUCLEOTIDE SEQUENCE [LARGE SCALE GENOMIC DNA]</scope>
    <source>
        <strain evidence="11">DSM 11699 / BSA</strain>
    </source>
</reference>